<keyword evidence="1" id="KW-0812">Transmembrane</keyword>
<proteinExistence type="predicted"/>
<sequence>MSQTALWIIVIVIMLAALAWWSGLFNSIPGLSQSAALGTNAPAVIAPPAENVTSESLAQDLAAVDAQIKLNVADIALADAAFALKMTGVADRIQQTASSLREFSRRTEARVAMKNNVSLTASWKEIGIKASDATSLGSTAKTKAEYKASNDKLAASYSAAATVLAAVK</sequence>
<dbReference type="EMBL" id="LCRR01000003">
    <property type="protein sequence ID" value="KKW37803.1"/>
    <property type="molecule type" value="Genomic_DNA"/>
</dbReference>
<feature type="transmembrane region" description="Helical" evidence="1">
    <location>
        <begin position="6"/>
        <end position="25"/>
    </location>
</feature>
<name>A0A0G1Y2Y0_9BACT</name>
<reference evidence="2 3" key="1">
    <citation type="journal article" date="2015" name="Nature">
        <title>rRNA introns, odd ribosomes, and small enigmatic genomes across a large radiation of phyla.</title>
        <authorList>
            <person name="Brown C.T."/>
            <person name="Hug L.A."/>
            <person name="Thomas B.C."/>
            <person name="Sharon I."/>
            <person name="Castelle C.J."/>
            <person name="Singh A."/>
            <person name="Wilkins M.J."/>
            <person name="Williams K.H."/>
            <person name="Banfield J.F."/>
        </authorList>
    </citation>
    <scope>NUCLEOTIDE SEQUENCE [LARGE SCALE GENOMIC DNA]</scope>
</reference>
<accession>A0A0G1Y2Y0</accession>
<evidence type="ECO:0000256" key="1">
    <source>
        <dbReference type="SAM" id="Phobius"/>
    </source>
</evidence>
<protein>
    <submittedName>
        <fullName evidence="2">Uncharacterized protein</fullName>
    </submittedName>
</protein>
<dbReference type="AlphaFoldDB" id="A0A0G1Y2Y0"/>
<keyword evidence="1" id="KW-0472">Membrane</keyword>
<evidence type="ECO:0000313" key="3">
    <source>
        <dbReference type="Proteomes" id="UP000033852"/>
    </source>
</evidence>
<keyword evidence="1" id="KW-1133">Transmembrane helix</keyword>
<gene>
    <name evidence="2" type="ORF">UY86_C0003G0025</name>
</gene>
<dbReference type="STRING" id="1618607.UY86_C0003G0025"/>
<comment type="caution">
    <text evidence="2">The sequence shown here is derived from an EMBL/GenBank/DDBJ whole genome shotgun (WGS) entry which is preliminary data.</text>
</comment>
<evidence type="ECO:0000313" key="2">
    <source>
        <dbReference type="EMBL" id="KKW37803.1"/>
    </source>
</evidence>
<dbReference type="Proteomes" id="UP000033852">
    <property type="component" value="Unassembled WGS sequence"/>
</dbReference>
<organism evidence="2 3">
    <name type="scientific">Candidatus Adlerbacteria bacterium GW2011_GWB1_54_7</name>
    <dbReference type="NCBI Taxonomy" id="1618607"/>
    <lineage>
        <taxon>Bacteria</taxon>
        <taxon>Candidatus Adleribacteriota</taxon>
    </lineage>
</organism>